<dbReference type="Proteomes" id="UP000236745">
    <property type="component" value="Unassembled WGS sequence"/>
</dbReference>
<accession>A0A1H5V840</accession>
<gene>
    <name evidence="2" type="ORF">SAMN05444390_101649</name>
</gene>
<dbReference type="AlphaFoldDB" id="A0A1H5V840"/>
<organism evidence="2 3">
    <name type="scientific">Marinobacterium lutimaris</name>
    <dbReference type="NCBI Taxonomy" id="568106"/>
    <lineage>
        <taxon>Bacteria</taxon>
        <taxon>Pseudomonadati</taxon>
        <taxon>Pseudomonadota</taxon>
        <taxon>Gammaproteobacteria</taxon>
        <taxon>Oceanospirillales</taxon>
        <taxon>Oceanospirillaceae</taxon>
        <taxon>Marinobacterium</taxon>
    </lineage>
</organism>
<dbReference type="EMBL" id="FNVQ01000001">
    <property type="protein sequence ID" value="SEF83373.1"/>
    <property type="molecule type" value="Genomic_DNA"/>
</dbReference>
<keyword evidence="1" id="KW-0812">Transmembrane</keyword>
<feature type="transmembrane region" description="Helical" evidence="1">
    <location>
        <begin position="171"/>
        <end position="192"/>
    </location>
</feature>
<keyword evidence="1" id="KW-0472">Membrane</keyword>
<sequence>MEWQEPMECPNCGYERQHQDSHVMEGVCPNCGIAYVKWKARQEELGTAENQATPQDELDSFVIEPLLPIWKRVLKRLAAEPEKVDSVSLAGQALIYVAFFFWGWSFILGGIDWQGIGGSFLHSVNLPFHEFGHVLFSPFGRFMMFLGGSLFQVLMPLGLMLAFILQRRDNFAASIMLWWSGQNFIDVSPYIADAKYRSLPLIMGMGEESHDWGNLLRMSGTLDKAQSYAQQWFAIGVILMLISFCWGGWLLYRQFRRLREE</sequence>
<proteinExistence type="predicted"/>
<feature type="transmembrane region" description="Helical" evidence="1">
    <location>
        <begin position="142"/>
        <end position="164"/>
    </location>
</feature>
<keyword evidence="1" id="KW-1133">Transmembrane helix</keyword>
<evidence type="ECO:0000313" key="3">
    <source>
        <dbReference type="Proteomes" id="UP000236745"/>
    </source>
</evidence>
<name>A0A1H5V840_9GAMM</name>
<protein>
    <recommendedName>
        <fullName evidence="4">Zinc ribbon domain-containing protein</fullName>
    </recommendedName>
</protein>
<evidence type="ECO:0008006" key="4">
    <source>
        <dbReference type="Google" id="ProtNLM"/>
    </source>
</evidence>
<feature type="transmembrane region" description="Helical" evidence="1">
    <location>
        <begin position="232"/>
        <end position="252"/>
    </location>
</feature>
<evidence type="ECO:0000313" key="2">
    <source>
        <dbReference type="EMBL" id="SEF83373.1"/>
    </source>
</evidence>
<reference evidence="2 3" key="1">
    <citation type="submission" date="2016-10" db="EMBL/GenBank/DDBJ databases">
        <authorList>
            <person name="de Groot N.N."/>
        </authorList>
    </citation>
    <scope>NUCLEOTIDE SEQUENCE [LARGE SCALE GENOMIC DNA]</scope>
    <source>
        <strain evidence="2 3">DSM 22012</strain>
    </source>
</reference>
<feature type="transmembrane region" description="Helical" evidence="1">
    <location>
        <begin position="93"/>
        <end position="111"/>
    </location>
</feature>
<evidence type="ECO:0000256" key="1">
    <source>
        <dbReference type="SAM" id="Phobius"/>
    </source>
</evidence>
<keyword evidence="3" id="KW-1185">Reference proteome</keyword>